<name>A0A543KFE6_9RHOB</name>
<evidence type="ECO:0000313" key="1">
    <source>
        <dbReference type="EMBL" id="TQM93772.1"/>
    </source>
</evidence>
<comment type="caution">
    <text evidence="1">The sequence shown here is derived from an EMBL/GenBank/DDBJ whole genome shotgun (WGS) entry which is preliminary data.</text>
</comment>
<keyword evidence="2" id="KW-1185">Reference proteome</keyword>
<dbReference type="EMBL" id="VFPT01000001">
    <property type="protein sequence ID" value="TQM93772.1"/>
    <property type="molecule type" value="Genomic_DNA"/>
</dbReference>
<dbReference type="AlphaFoldDB" id="A0A543KFE6"/>
<reference evidence="1 2" key="1">
    <citation type="submission" date="2019-06" db="EMBL/GenBank/DDBJ databases">
        <title>Genomic Encyclopedia of Archaeal and Bacterial Type Strains, Phase II (KMG-II): from individual species to whole genera.</title>
        <authorList>
            <person name="Goeker M."/>
        </authorList>
    </citation>
    <scope>NUCLEOTIDE SEQUENCE [LARGE SCALE GENOMIC DNA]</scope>
    <source>
        <strain evidence="1 2">DSM 18423</strain>
    </source>
</reference>
<organism evidence="1 2">
    <name type="scientific">Roseinatronobacter monicus</name>
    <dbReference type="NCBI Taxonomy" id="393481"/>
    <lineage>
        <taxon>Bacteria</taxon>
        <taxon>Pseudomonadati</taxon>
        <taxon>Pseudomonadota</taxon>
        <taxon>Alphaproteobacteria</taxon>
        <taxon>Rhodobacterales</taxon>
        <taxon>Paracoccaceae</taxon>
        <taxon>Roseinatronobacter</taxon>
    </lineage>
</organism>
<evidence type="ECO:0000313" key="2">
    <source>
        <dbReference type="Proteomes" id="UP000320582"/>
    </source>
</evidence>
<gene>
    <name evidence="1" type="ORF">BD293_2421</name>
</gene>
<accession>A0A543KFE6</accession>
<protein>
    <submittedName>
        <fullName evidence="1">Uncharacterized protein</fullName>
    </submittedName>
</protein>
<proteinExistence type="predicted"/>
<dbReference type="Proteomes" id="UP000320582">
    <property type="component" value="Unassembled WGS sequence"/>
</dbReference>
<sequence length="338" mass="38309">MELNGEKVPSIVDIDAPIDFELIQREVAAHGPLRLSQRYNPYHVIIEPTRCACADEGCTAELVIVTRINGLFKIRWLLSREDFESFDSLSELKSHFVLGEMYDSRNERLIIEREVLRNLGSTYSEAKVIECACSSCVEKVGEENFANMVLLSNLAKLLRLRDELLSEAEQWDAEETCSDVSVEPQESDGEELGTLQDWVFDAIELGYSIGRNFSEYAFKNEIEPLALLGVKAEAIKKKREVAAGEKSREQRDSRRSELLNKMEALVSRSPDIVRFGPEQLAKVALEDCINDNPGLWRQGKGQVNEYLGEIRRGDEGVLPEMQKRYQAIFGSEPPKGFR</sequence>